<dbReference type="EMBL" id="NBWC01000049">
    <property type="protein sequence ID" value="ORL58860.1"/>
    <property type="molecule type" value="Genomic_DNA"/>
</dbReference>
<dbReference type="AlphaFoldDB" id="A0A1X1A5J1"/>
<evidence type="ECO:0000313" key="2">
    <source>
        <dbReference type="Proteomes" id="UP000193675"/>
    </source>
</evidence>
<reference evidence="1 2" key="1">
    <citation type="submission" date="2017-04" db="EMBL/GenBank/DDBJ databases">
        <title>Presence of VIM-2 positive Pseudomonas species in chickens and their surrounding environment.</title>
        <authorList>
            <person name="Zhang R."/>
        </authorList>
    </citation>
    <scope>NUCLEOTIDE SEQUENCE [LARGE SCALE GENOMIC DNA]</scope>
    <source>
        <strain evidence="1 2">DZ-C18</strain>
    </source>
</reference>
<accession>A0A1X1A5J1</accession>
<dbReference type="Proteomes" id="UP000193675">
    <property type="component" value="Unassembled WGS sequence"/>
</dbReference>
<organism evidence="1 2">
    <name type="scientific">Pseudomonas putida</name>
    <name type="common">Arthrobacter siderocapsulatus</name>
    <dbReference type="NCBI Taxonomy" id="303"/>
    <lineage>
        <taxon>Bacteria</taxon>
        <taxon>Pseudomonadati</taxon>
        <taxon>Pseudomonadota</taxon>
        <taxon>Gammaproteobacteria</taxon>
        <taxon>Pseudomonadales</taxon>
        <taxon>Pseudomonadaceae</taxon>
        <taxon>Pseudomonas</taxon>
    </lineage>
</organism>
<protein>
    <submittedName>
        <fullName evidence="1">Uncharacterized protein</fullName>
    </submittedName>
</protein>
<dbReference type="RefSeq" id="WP_084850917.1">
    <property type="nucleotide sequence ID" value="NZ_CP143525.1"/>
</dbReference>
<gene>
    <name evidence="1" type="ORF">B7H17_25385</name>
</gene>
<comment type="caution">
    <text evidence="1">The sequence shown here is derived from an EMBL/GenBank/DDBJ whole genome shotgun (WGS) entry which is preliminary data.</text>
</comment>
<proteinExistence type="predicted"/>
<name>A0A1X1A5J1_PSEPU</name>
<sequence>MSNQAKSIALALSDTLQCIEDGLHVFGLLHGEVQPLPSQGVTMPLLTSSGEPGEVQQLVDCFANWDGGVKIAALQSEGLLDVWVV</sequence>
<evidence type="ECO:0000313" key="1">
    <source>
        <dbReference type="EMBL" id="ORL58860.1"/>
    </source>
</evidence>